<comment type="cofactor">
    <cofactor evidence="1 6">
        <name>Mg(2+)</name>
        <dbReference type="ChEBI" id="CHEBI:18420"/>
    </cofactor>
</comment>
<feature type="binding site" evidence="6">
    <location>
        <position position="207"/>
    </location>
    <ligand>
        <name>Mg(2+)</name>
        <dbReference type="ChEBI" id="CHEBI:18420"/>
        <label>1</label>
        <note>catalytic</note>
    </ligand>
</feature>
<dbReference type="AlphaFoldDB" id="A0A930UC98"/>
<comment type="caution">
    <text evidence="7">The sequence shown here is derived from an EMBL/GenBank/DDBJ whole genome shotgun (WGS) entry which is preliminary data.</text>
</comment>
<protein>
    <submittedName>
        <fullName evidence="7">Histidinol phosphate phosphatase</fullName>
    </submittedName>
</protein>
<dbReference type="EMBL" id="JADHEI010000033">
    <property type="protein sequence ID" value="MBF2735275.1"/>
    <property type="molecule type" value="Genomic_DNA"/>
</dbReference>
<feature type="binding site" evidence="6">
    <location>
        <position position="86"/>
    </location>
    <ligand>
        <name>Mg(2+)</name>
        <dbReference type="ChEBI" id="CHEBI:18420"/>
        <label>1</label>
        <note>catalytic</note>
    </ligand>
</feature>
<dbReference type="InterPro" id="IPR000760">
    <property type="entry name" value="Inositol_monophosphatase-like"/>
</dbReference>
<accession>A0A930UC98</accession>
<sequence length="256" mass="26239">MTATVTDFDIAIRLGEVAREILIPRATAADFGVRTKDDGSPVTDADLACERAMRGLLAELVPSDAVWGEELGQETGARCWVLDPIDGTKAFASGSPLFCSLAGLVADGSFAAGVIEVPMLRQRWAAGGGQGVVAGPDGERPLAGLASAKEKLAEASVAVTAPLRHPRGAELCAQAAFTRYGGDAYNFACVASGRLDIALDEGLQPHDFTALLPVLAHAGACCSDFSGRPPVPGQPSDLIAAGSASLLEQALKILAG</sequence>
<dbReference type="GO" id="GO:0046872">
    <property type="term" value="F:metal ion binding"/>
    <property type="evidence" value="ECO:0007669"/>
    <property type="project" value="UniProtKB-KW"/>
</dbReference>
<keyword evidence="5 6" id="KW-0460">Magnesium</keyword>
<dbReference type="PRINTS" id="PR00377">
    <property type="entry name" value="IMPHPHTASES"/>
</dbReference>
<dbReference type="Pfam" id="PF00459">
    <property type="entry name" value="Inositol_P"/>
    <property type="match status" value="1"/>
</dbReference>
<dbReference type="SUPFAM" id="SSF56655">
    <property type="entry name" value="Carbohydrate phosphatase"/>
    <property type="match status" value="1"/>
</dbReference>
<comment type="similarity">
    <text evidence="2">Belongs to the inositol monophosphatase superfamily.</text>
</comment>
<dbReference type="PANTHER" id="PTHR43200">
    <property type="entry name" value="PHOSPHATASE"/>
    <property type="match status" value="1"/>
</dbReference>
<dbReference type="GO" id="GO:0000105">
    <property type="term" value="P:L-histidine biosynthetic process"/>
    <property type="evidence" value="ECO:0007669"/>
    <property type="project" value="TreeGrafter"/>
</dbReference>
<feature type="binding site" evidence="6">
    <location>
        <position position="69"/>
    </location>
    <ligand>
        <name>Mg(2+)</name>
        <dbReference type="ChEBI" id="CHEBI:18420"/>
        <label>1</label>
        <note>catalytic</note>
    </ligand>
</feature>
<keyword evidence="8" id="KW-1185">Reference proteome</keyword>
<organism evidence="7 8">
    <name type="scientific">Candidatus Amphirhobacter heronislandensis</name>
    <dbReference type="NCBI Taxonomy" id="1732024"/>
    <lineage>
        <taxon>Bacteria</taxon>
        <taxon>Pseudomonadati</taxon>
        <taxon>Pseudomonadota</taxon>
        <taxon>Gammaproteobacteria</taxon>
        <taxon>Candidatus Tethybacterales</taxon>
        <taxon>Candidatus Tethybacteraceae</taxon>
        <taxon>Candidatus Amphirhobacter</taxon>
    </lineage>
</organism>
<evidence type="ECO:0000256" key="1">
    <source>
        <dbReference type="ARBA" id="ARBA00001946"/>
    </source>
</evidence>
<dbReference type="InterPro" id="IPR020583">
    <property type="entry name" value="Inositol_monoP_metal-BS"/>
</dbReference>
<feature type="binding site" evidence="6">
    <location>
        <position position="85"/>
    </location>
    <ligand>
        <name>Mg(2+)</name>
        <dbReference type="ChEBI" id="CHEBI:18420"/>
        <label>1</label>
        <note>catalytic</note>
    </ligand>
</feature>
<evidence type="ECO:0000256" key="5">
    <source>
        <dbReference type="ARBA" id="ARBA00022842"/>
    </source>
</evidence>
<evidence type="ECO:0000256" key="3">
    <source>
        <dbReference type="ARBA" id="ARBA00022723"/>
    </source>
</evidence>
<name>A0A930UC98_9GAMM</name>
<evidence type="ECO:0000256" key="2">
    <source>
        <dbReference type="ARBA" id="ARBA00009759"/>
    </source>
</evidence>
<evidence type="ECO:0000256" key="4">
    <source>
        <dbReference type="ARBA" id="ARBA00022801"/>
    </source>
</evidence>
<keyword evidence="3 6" id="KW-0479">Metal-binding</keyword>
<evidence type="ECO:0000313" key="8">
    <source>
        <dbReference type="Proteomes" id="UP000604381"/>
    </source>
</evidence>
<dbReference type="InterPro" id="IPR051090">
    <property type="entry name" value="Inositol_monoP_superfamily"/>
</dbReference>
<gene>
    <name evidence="7" type="ORF">ISN26_04215</name>
</gene>
<evidence type="ECO:0000256" key="6">
    <source>
        <dbReference type="PIRSR" id="PIRSR600760-2"/>
    </source>
</evidence>
<dbReference type="Gene3D" id="3.30.540.10">
    <property type="entry name" value="Fructose-1,6-Bisphosphatase, subunit A, domain 1"/>
    <property type="match status" value="1"/>
</dbReference>
<dbReference type="PANTHER" id="PTHR43200:SF6">
    <property type="entry name" value="3'(2'),5'-BISPHOSPHATE NUCLEOTIDASE"/>
    <property type="match status" value="1"/>
</dbReference>
<feature type="binding site" evidence="6">
    <location>
        <position position="83"/>
    </location>
    <ligand>
        <name>Mg(2+)</name>
        <dbReference type="ChEBI" id="CHEBI:18420"/>
        <label>1</label>
        <note>catalytic</note>
    </ligand>
</feature>
<dbReference type="Proteomes" id="UP000604381">
    <property type="component" value="Unassembled WGS sequence"/>
</dbReference>
<dbReference type="GO" id="GO:0016791">
    <property type="term" value="F:phosphatase activity"/>
    <property type="evidence" value="ECO:0007669"/>
    <property type="project" value="UniProtKB-ARBA"/>
</dbReference>
<dbReference type="PROSITE" id="PS00629">
    <property type="entry name" value="IMP_1"/>
    <property type="match status" value="1"/>
</dbReference>
<evidence type="ECO:0000313" key="7">
    <source>
        <dbReference type="EMBL" id="MBF2735275.1"/>
    </source>
</evidence>
<keyword evidence="4" id="KW-0378">Hydrolase</keyword>
<dbReference type="Gene3D" id="3.40.190.80">
    <property type="match status" value="1"/>
</dbReference>
<proteinExistence type="inferred from homology"/>
<reference evidence="7" key="1">
    <citation type="submission" date="2020-10" db="EMBL/GenBank/DDBJ databases">
        <title>An improved Amphimedon queenslandica hologenome assembly reveals how three proteobacterial symbionts can extend the metabolic phenotypic of their marine sponge host.</title>
        <authorList>
            <person name="Degnan B."/>
            <person name="Degnan S."/>
            <person name="Xiang X."/>
        </authorList>
    </citation>
    <scope>NUCLEOTIDE SEQUENCE</scope>
    <source>
        <strain evidence="7">AqS2</strain>
    </source>
</reference>